<organism evidence="1 2">
    <name type="scientific">Acidisoma silvae</name>
    <dbReference type="NCBI Taxonomy" id="2802396"/>
    <lineage>
        <taxon>Bacteria</taxon>
        <taxon>Pseudomonadati</taxon>
        <taxon>Pseudomonadota</taxon>
        <taxon>Alphaproteobacteria</taxon>
        <taxon>Acetobacterales</taxon>
        <taxon>Acidocellaceae</taxon>
        <taxon>Acidisoma</taxon>
    </lineage>
</organism>
<dbReference type="GO" id="GO:0020037">
    <property type="term" value="F:heme binding"/>
    <property type="evidence" value="ECO:0007669"/>
    <property type="project" value="InterPro"/>
</dbReference>
<dbReference type="PANTHER" id="PTHR36195:SF4">
    <property type="entry name" value="DOMAIN PROTEIN, PUTATIVE (AFU_ORTHOLOGUE AFUA_5G01990)-RELATED"/>
    <property type="match status" value="1"/>
</dbReference>
<sequence length="357" mass="39316">MAAAIRFSRDLETFSDDEDKVVQDLNATFDTILTRTAEDYHHAVRAVHAKAHAVLEGELLVDGNLPPELAQGLFGKPGQHKAFIRLSTNAGDILPDAIALPRGMALKICDVEGERLAGAEGNTQDFVMVNGPIFQAKTADKFLSNLKLLAKTTDRMEGTKEVLSAVLTGVNTVLTSVGISSPKVQSLGGAPNVNPLGETYYSVTPFRFGDYVAKFSVAPLSPELTALTGTKIDAKDWPDAIRETVQQDMKSFSGVWEFRVQLCRDLERQPIEDPTVEWKEDEAPFVRVALLTIPAQDSWSDTEVKNIDDGMRFSIWTGLAAHQPLGNINRARRETYQHSADFRQKFNGCPFHEPTTS</sequence>
<dbReference type="Gene3D" id="2.40.180.10">
    <property type="entry name" value="Catalase core domain"/>
    <property type="match status" value="1"/>
</dbReference>
<dbReference type="AlphaFoldDB" id="A0A964E1G7"/>
<reference evidence="1" key="2">
    <citation type="submission" date="2021-01" db="EMBL/GenBank/DDBJ databases">
        <authorList>
            <person name="Mieszkin S."/>
            <person name="Pouder E."/>
            <person name="Alain K."/>
        </authorList>
    </citation>
    <scope>NUCLEOTIDE SEQUENCE</scope>
    <source>
        <strain evidence="1">HW T2.11</strain>
    </source>
</reference>
<dbReference type="InterPro" id="IPR020835">
    <property type="entry name" value="Catalase_sf"/>
</dbReference>
<name>A0A964E1G7_9PROT</name>
<dbReference type="Proteomes" id="UP000708298">
    <property type="component" value="Unassembled WGS sequence"/>
</dbReference>
<accession>A0A964E1G7</accession>
<protein>
    <submittedName>
        <fullName evidence="1">Catalase family protein</fullName>
    </submittedName>
</protein>
<proteinExistence type="predicted"/>
<gene>
    <name evidence="1" type="ORF">ASILVAE211_24405</name>
</gene>
<keyword evidence="2" id="KW-1185">Reference proteome</keyword>
<comment type="caution">
    <text evidence="1">The sequence shown here is derived from an EMBL/GenBank/DDBJ whole genome shotgun (WGS) entry which is preliminary data.</text>
</comment>
<dbReference type="CDD" id="cd08152">
    <property type="entry name" value="y4iL_like"/>
    <property type="match status" value="1"/>
</dbReference>
<evidence type="ECO:0000313" key="2">
    <source>
        <dbReference type="Proteomes" id="UP000708298"/>
    </source>
</evidence>
<evidence type="ECO:0000313" key="1">
    <source>
        <dbReference type="EMBL" id="MCB8878341.1"/>
    </source>
</evidence>
<dbReference type="RefSeq" id="WP_227323987.1">
    <property type="nucleotide sequence ID" value="NZ_JAESVB010000030.1"/>
</dbReference>
<reference evidence="1" key="1">
    <citation type="journal article" date="2021" name="Microorganisms">
        <title>Acidisoma silvae sp. nov. and Acidisomacellulosilytica sp. nov., Two Acidophilic Bacteria Isolated from Decaying Wood, Hydrolyzing Cellulose and Producing Poly-3-hydroxybutyrate.</title>
        <authorList>
            <person name="Mieszkin S."/>
            <person name="Pouder E."/>
            <person name="Uroz S."/>
            <person name="Simon-Colin C."/>
            <person name="Alain K."/>
        </authorList>
    </citation>
    <scope>NUCLEOTIDE SEQUENCE</scope>
    <source>
        <strain evidence="1">HW T2.11</strain>
    </source>
</reference>
<dbReference type="SUPFAM" id="SSF56634">
    <property type="entry name" value="Heme-dependent catalase-like"/>
    <property type="match status" value="1"/>
</dbReference>
<dbReference type="EMBL" id="JAESVB010000030">
    <property type="protein sequence ID" value="MCB8878341.1"/>
    <property type="molecule type" value="Genomic_DNA"/>
</dbReference>
<dbReference type="PANTHER" id="PTHR36195">
    <property type="entry name" value="DOMAIN PROTEIN, PUTATIVE (AFU_ORTHOLOGUE AFUA_5G01990)-RELATED-RELATED"/>
    <property type="match status" value="1"/>
</dbReference>